<keyword evidence="2" id="KW-1133">Transmembrane helix</keyword>
<proteinExistence type="predicted"/>
<dbReference type="Ensembl" id="ENSSAUT00010041644.1">
    <property type="protein sequence ID" value="ENSSAUP00010039507.1"/>
    <property type="gene ID" value="ENSSAUG00010016645.1"/>
</dbReference>
<dbReference type="PANTHER" id="PTHR46875">
    <property type="entry name" value="TUMOR NECROSIS FACTOR RECEPTOR SUPERFAMILY MEMBER 5"/>
    <property type="match status" value="1"/>
</dbReference>
<keyword evidence="1" id="KW-1015">Disulfide bond</keyword>
<feature type="disulfide bond" evidence="1">
    <location>
        <begin position="74"/>
        <end position="89"/>
    </location>
</feature>
<gene>
    <name evidence="4" type="primary">LOC115567223</name>
</gene>
<reference evidence="4" key="2">
    <citation type="submission" date="2025-08" db="UniProtKB">
        <authorList>
            <consortium name="Ensembl"/>
        </authorList>
    </citation>
    <scope>IDENTIFICATION</scope>
</reference>
<reference evidence="4" key="1">
    <citation type="submission" date="2021-04" db="EMBL/GenBank/DDBJ databases">
        <authorList>
            <consortium name="Wellcome Sanger Institute Data Sharing"/>
        </authorList>
    </citation>
    <scope>NUCLEOTIDE SEQUENCE [LARGE SCALE GENOMIC DNA]</scope>
</reference>
<dbReference type="PANTHER" id="PTHR46875:SF2">
    <property type="entry name" value="TUMOR NECROSIS FACTOR RECEPTOR SUPERFAMILY MEMBER 5-LIKE ISOFORM X1"/>
    <property type="match status" value="1"/>
</dbReference>
<feature type="domain" description="TNFR-Cys" evidence="3">
    <location>
        <begin position="73"/>
        <end position="114"/>
    </location>
</feature>
<evidence type="ECO:0000256" key="2">
    <source>
        <dbReference type="SAM" id="Phobius"/>
    </source>
</evidence>
<dbReference type="AlphaFoldDB" id="A0A671WKV5"/>
<name>A0A671WKV5_SPAAU</name>
<keyword evidence="5" id="KW-1185">Reference proteome</keyword>
<comment type="caution">
    <text evidence="1">Lacks conserved residue(s) required for the propagation of feature annotation.</text>
</comment>
<dbReference type="Gene3D" id="2.10.50.10">
    <property type="entry name" value="Tumor Necrosis Factor Receptor, subunit A, domain 2"/>
    <property type="match status" value="2"/>
</dbReference>
<dbReference type="Pfam" id="PF00020">
    <property type="entry name" value="TNFR_c6"/>
    <property type="match status" value="1"/>
</dbReference>
<dbReference type="Proteomes" id="UP000472265">
    <property type="component" value="Chromosome 17"/>
</dbReference>
<evidence type="ECO:0000259" key="3">
    <source>
        <dbReference type="PROSITE" id="PS50050"/>
    </source>
</evidence>
<accession>A0A671WKV5</accession>
<dbReference type="PROSITE" id="PS50050">
    <property type="entry name" value="TNFR_NGFR_2"/>
    <property type="match status" value="1"/>
</dbReference>
<keyword evidence="2" id="KW-0812">Transmembrane</keyword>
<reference evidence="4" key="3">
    <citation type="submission" date="2025-09" db="UniProtKB">
        <authorList>
            <consortium name="Ensembl"/>
        </authorList>
    </citation>
    <scope>IDENTIFICATION</scope>
</reference>
<dbReference type="SMART" id="SM00208">
    <property type="entry name" value="TNFR"/>
    <property type="match status" value="2"/>
</dbReference>
<feature type="repeat" description="TNFR-Cys" evidence="1">
    <location>
        <begin position="73"/>
        <end position="114"/>
    </location>
</feature>
<keyword evidence="2" id="KW-0472">Membrane</keyword>
<organism evidence="4 5">
    <name type="scientific">Sparus aurata</name>
    <name type="common">Gilthead sea bream</name>
    <dbReference type="NCBI Taxonomy" id="8175"/>
    <lineage>
        <taxon>Eukaryota</taxon>
        <taxon>Metazoa</taxon>
        <taxon>Chordata</taxon>
        <taxon>Craniata</taxon>
        <taxon>Vertebrata</taxon>
        <taxon>Euteleostomi</taxon>
        <taxon>Actinopterygii</taxon>
        <taxon>Neopterygii</taxon>
        <taxon>Teleostei</taxon>
        <taxon>Neoteleostei</taxon>
        <taxon>Acanthomorphata</taxon>
        <taxon>Eupercaria</taxon>
        <taxon>Spariformes</taxon>
        <taxon>Sparidae</taxon>
        <taxon>Sparus</taxon>
    </lineage>
</organism>
<evidence type="ECO:0000313" key="5">
    <source>
        <dbReference type="Proteomes" id="UP000472265"/>
    </source>
</evidence>
<evidence type="ECO:0000256" key="1">
    <source>
        <dbReference type="PROSITE-ProRule" id="PRU00206"/>
    </source>
</evidence>
<evidence type="ECO:0000313" key="4">
    <source>
        <dbReference type="Ensembl" id="ENSSAUP00010039507.1"/>
    </source>
</evidence>
<feature type="transmembrane region" description="Helical" evidence="2">
    <location>
        <begin position="122"/>
        <end position="145"/>
    </location>
</feature>
<dbReference type="SUPFAM" id="SSF57586">
    <property type="entry name" value="TNF receptor-like"/>
    <property type="match status" value="2"/>
</dbReference>
<dbReference type="InterPro" id="IPR001368">
    <property type="entry name" value="TNFR/NGFR_Cys_rich_reg"/>
</dbReference>
<protein>
    <submittedName>
        <fullName evidence="4">Tumor necrosis factor receptor superfamily member 5-like</fullName>
    </submittedName>
</protein>
<dbReference type="GO" id="GO:0035631">
    <property type="term" value="C:CD40 receptor complex"/>
    <property type="evidence" value="ECO:0007669"/>
    <property type="project" value="TreeGrafter"/>
</dbReference>
<dbReference type="GO" id="GO:0002768">
    <property type="term" value="P:immune response-regulating cell surface receptor signaling pathway"/>
    <property type="evidence" value="ECO:0007669"/>
    <property type="project" value="TreeGrafter"/>
</dbReference>
<dbReference type="InterPro" id="IPR052135">
    <property type="entry name" value="TNFRSF5"/>
</dbReference>
<dbReference type="GO" id="GO:0009897">
    <property type="term" value="C:external side of plasma membrane"/>
    <property type="evidence" value="ECO:0007669"/>
    <property type="project" value="TreeGrafter"/>
</dbReference>
<sequence length="266" mass="29431">MDTSYRNHSLSLSGNYQKYVKECKKDEDAVCECVDGYYCLYPDCEHCQQARQCPEGEGVKVRAAGMNNTICAPCEGGTYSNVTDSFSVCKQHTRCENIGRVEKTPGTSTTDAICGDLIGCNWILPAGLWSGLVLTAIILFVFICWREKRKSYRPASPMVPVTLVEMVPAAPASPLDLPLPTTELKSYCQESCTVDGCDLPLIKQDDNLVTDSPQDSVDSYSPITPFKVSVSFTEPNHRNGNAVHCNSFFRTHSEPQEDEWCGDIIK</sequence>
<dbReference type="GeneTree" id="ENSGT00950000183126"/>